<evidence type="ECO:0000259" key="2">
    <source>
        <dbReference type="Pfam" id="PF02525"/>
    </source>
</evidence>
<gene>
    <name evidence="3" type="ORF">ACFFJ8_10685</name>
</gene>
<keyword evidence="1 3" id="KW-0560">Oxidoreductase</keyword>
<dbReference type="InterPro" id="IPR029039">
    <property type="entry name" value="Flavoprotein-like_sf"/>
</dbReference>
<dbReference type="RefSeq" id="WP_204821256.1">
    <property type="nucleotide sequence ID" value="NZ_JANHOF010000011.1"/>
</dbReference>
<name>A0ABV6J8N5_9BACL</name>
<dbReference type="PANTHER" id="PTHR47307:SF1">
    <property type="entry name" value="GLUTATHIONE-REGULATED POTASSIUM-EFFLUX SYSTEM ANCILLARY PROTEIN KEFG"/>
    <property type="match status" value="1"/>
</dbReference>
<evidence type="ECO:0000313" key="4">
    <source>
        <dbReference type="Proteomes" id="UP001589818"/>
    </source>
</evidence>
<evidence type="ECO:0000256" key="1">
    <source>
        <dbReference type="ARBA" id="ARBA00023002"/>
    </source>
</evidence>
<comment type="caution">
    <text evidence="3">The sequence shown here is derived from an EMBL/GenBank/DDBJ whole genome shotgun (WGS) entry which is preliminary data.</text>
</comment>
<dbReference type="Proteomes" id="UP001589818">
    <property type="component" value="Unassembled WGS sequence"/>
</dbReference>
<keyword evidence="4" id="KW-1185">Reference proteome</keyword>
<dbReference type="Gene3D" id="3.40.50.360">
    <property type="match status" value="1"/>
</dbReference>
<feature type="domain" description="Flavodoxin-like fold" evidence="2">
    <location>
        <begin position="1"/>
        <end position="170"/>
    </location>
</feature>
<organism evidence="3 4">
    <name type="scientific">Paenibacillus mendelii</name>
    <dbReference type="NCBI Taxonomy" id="206163"/>
    <lineage>
        <taxon>Bacteria</taxon>
        <taxon>Bacillati</taxon>
        <taxon>Bacillota</taxon>
        <taxon>Bacilli</taxon>
        <taxon>Bacillales</taxon>
        <taxon>Paenibacillaceae</taxon>
        <taxon>Paenibacillus</taxon>
    </lineage>
</organism>
<dbReference type="EC" id="1.-.-.-" evidence="3"/>
<protein>
    <submittedName>
        <fullName evidence="3">NAD(P)H-dependent oxidoreductase</fullName>
        <ecNumber evidence="3">1.-.-.-</ecNumber>
    </submittedName>
</protein>
<evidence type="ECO:0000313" key="3">
    <source>
        <dbReference type="EMBL" id="MFC0391829.1"/>
    </source>
</evidence>
<dbReference type="InterPro" id="IPR003680">
    <property type="entry name" value="Flavodoxin_fold"/>
</dbReference>
<accession>A0ABV6J8N5</accession>
<sequence length="180" mass="20905">MNIMVIVAHPNLETSRANRAFMLEISNHANIDVRDLYREYPNWNIDVDKEQQLLLAYDRIVFQFPFYWYSCPSLLKKWFDDVFTYGWAFGPEGYYLKGKEFILATTTGGPENCYRAGGDNWFTISEFLKPIQRTITKCNGIYLPAFVTYDAASLGNDTYLSQEAKRYVEHIHASSSLLVH</sequence>
<reference evidence="3 4" key="1">
    <citation type="submission" date="2024-09" db="EMBL/GenBank/DDBJ databases">
        <authorList>
            <person name="Sun Q."/>
            <person name="Mori K."/>
        </authorList>
    </citation>
    <scope>NUCLEOTIDE SEQUENCE [LARGE SCALE GENOMIC DNA]</scope>
    <source>
        <strain evidence="3 4">CCM 4839</strain>
    </source>
</reference>
<dbReference type="PANTHER" id="PTHR47307">
    <property type="entry name" value="GLUTATHIONE-REGULATED POTASSIUM-EFFLUX SYSTEM ANCILLARY PROTEIN KEFG"/>
    <property type="match status" value="1"/>
</dbReference>
<dbReference type="EMBL" id="JBHLVF010000012">
    <property type="protein sequence ID" value="MFC0391829.1"/>
    <property type="molecule type" value="Genomic_DNA"/>
</dbReference>
<dbReference type="InterPro" id="IPR046980">
    <property type="entry name" value="KefG/KefF"/>
</dbReference>
<dbReference type="Pfam" id="PF02525">
    <property type="entry name" value="Flavodoxin_2"/>
    <property type="match status" value="1"/>
</dbReference>
<proteinExistence type="predicted"/>
<dbReference type="SUPFAM" id="SSF52218">
    <property type="entry name" value="Flavoproteins"/>
    <property type="match status" value="1"/>
</dbReference>
<dbReference type="GO" id="GO:0016491">
    <property type="term" value="F:oxidoreductase activity"/>
    <property type="evidence" value="ECO:0007669"/>
    <property type="project" value="UniProtKB-KW"/>
</dbReference>